<dbReference type="EMBL" id="SPHZ02000007">
    <property type="protein sequence ID" value="KAF0908866.1"/>
    <property type="molecule type" value="Genomic_DNA"/>
</dbReference>
<protein>
    <submittedName>
        <fullName evidence="2">Uncharacterized protein</fullName>
    </submittedName>
</protein>
<organism evidence="2 3">
    <name type="scientific">Oryza meyeriana var. granulata</name>
    <dbReference type="NCBI Taxonomy" id="110450"/>
    <lineage>
        <taxon>Eukaryota</taxon>
        <taxon>Viridiplantae</taxon>
        <taxon>Streptophyta</taxon>
        <taxon>Embryophyta</taxon>
        <taxon>Tracheophyta</taxon>
        <taxon>Spermatophyta</taxon>
        <taxon>Magnoliopsida</taxon>
        <taxon>Liliopsida</taxon>
        <taxon>Poales</taxon>
        <taxon>Poaceae</taxon>
        <taxon>BOP clade</taxon>
        <taxon>Oryzoideae</taxon>
        <taxon>Oryzeae</taxon>
        <taxon>Oryzinae</taxon>
        <taxon>Oryza</taxon>
        <taxon>Oryza meyeriana</taxon>
    </lineage>
</organism>
<feature type="region of interest" description="Disordered" evidence="1">
    <location>
        <begin position="80"/>
        <end position="101"/>
    </location>
</feature>
<evidence type="ECO:0000256" key="1">
    <source>
        <dbReference type="SAM" id="MobiDB-lite"/>
    </source>
</evidence>
<gene>
    <name evidence="2" type="ORF">E2562_028747</name>
</gene>
<sequence>MSSTTDEQLRSYVIAVEVAVDNGADSPPVPPLVEAKLRAGRPAKYSLGGQSDRCCDTYSLCLEKTNMDFDKLPSEKCGRDKTAPVLDGNDEQMLRRNMQSL</sequence>
<reference evidence="2 3" key="1">
    <citation type="submission" date="2019-11" db="EMBL/GenBank/DDBJ databases">
        <title>Whole genome sequence of Oryza granulata.</title>
        <authorList>
            <person name="Li W."/>
        </authorList>
    </citation>
    <scope>NUCLEOTIDE SEQUENCE [LARGE SCALE GENOMIC DNA]</scope>
    <source>
        <strain evidence="3">cv. Menghai</strain>
        <tissue evidence="2">Leaf</tissue>
    </source>
</reference>
<comment type="caution">
    <text evidence="2">The sequence shown here is derived from an EMBL/GenBank/DDBJ whole genome shotgun (WGS) entry which is preliminary data.</text>
</comment>
<evidence type="ECO:0000313" key="2">
    <source>
        <dbReference type="EMBL" id="KAF0908866.1"/>
    </source>
</evidence>
<keyword evidence="3" id="KW-1185">Reference proteome</keyword>
<evidence type="ECO:0000313" key="3">
    <source>
        <dbReference type="Proteomes" id="UP000479710"/>
    </source>
</evidence>
<accession>A0A6G1D8Y0</accession>
<dbReference type="AlphaFoldDB" id="A0A6G1D8Y0"/>
<name>A0A6G1D8Y0_9ORYZ</name>
<proteinExistence type="predicted"/>
<dbReference type="Proteomes" id="UP000479710">
    <property type="component" value="Unassembled WGS sequence"/>
</dbReference>
<dbReference type="OrthoDB" id="10553885at2759"/>